<reference evidence="1 2" key="1">
    <citation type="submission" date="2021-06" db="EMBL/GenBank/DDBJ databases">
        <authorList>
            <person name="Palmer J.M."/>
        </authorList>
    </citation>
    <scope>NUCLEOTIDE SEQUENCE [LARGE SCALE GENOMIC DNA]</scope>
    <source>
        <strain evidence="1 2">XC_2019</strain>
        <tissue evidence="1">Muscle</tissue>
    </source>
</reference>
<name>A0ABV0RR13_9TELE</name>
<keyword evidence="2" id="KW-1185">Reference proteome</keyword>
<sequence>MNDTHFATVTVNPESRCRTADVGKVEEKLRLSPYCCCYLPPQCEQLPCIIDDSQQNVRENVSFLGFQFYGRPLHD</sequence>
<organism evidence="1 2">
    <name type="scientific">Xenoophorus captivus</name>
    <dbReference type="NCBI Taxonomy" id="1517983"/>
    <lineage>
        <taxon>Eukaryota</taxon>
        <taxon>Metazoa</taxon>
        <taxon>Chordata</taxon>
        <taxon>Craniata</taxon>
        <taxon>Vertebrata</taxon>
        <taxon>Euteleostomi</taxon>
        <taxon>Actinopterygii</taxon>
        <taxon>Neopterygii</taxon>
        <taxon>Teleostei</taxon>
        <taxon>Neoteleostei</taxon>
        <taxon>Acanthomorphata</taxon>
        <taxon>Ovalentaria</taxon>
        <taxon>Atherinomorphae</taxon>
        <taxon>Cyprinodontiformes</taxon>
        <taxon>Goodeidae</taxon>
        <taxon>Xenoophorus</taxon>
    </lineage>
</organism>
<dbReference type="EMBL" id="JAHRIN010053723">
    <property type="protein sequence ID" value="MEQ2210586.1"/>
    <property type="molecule type" value="Genomic_DNA"/>
</dbReference>
<gene>
    <name evidence="1" type="ORF">XENOCAPTIV_015954</name>
</gene>
<evidence type="ECO:0000313" key="1">
    <source>
        <dbReference type="EMBL" id="MEQ2210586.1"/>
    </source>
</evidence>
<proteinExistence type="predicted"/>
<evidence type="ECO:0000313" key="2">
    <source>
        <dbReference type="Proteomes" id="UP001434883"/>
    </source>
</evidence>
<protein>
    <submittedName>
        <fullName evidence="1">Uncharacterized protein</fullName>
    </submittedName>
</protein>
<comment type="caution">
    <text evidence="1">The sequence shown here is derived from an EMBL/GenBank/DDBJ whole genome shotgun (WGS) entry which is preliminary data.</text>
</comment>
<dbReference type="Proteomes" id="UP001434883">
    <property type="component" value="Unassembled WGS sequence"/>
</dbReference>
<accession>A0ABV0RR13</accession>